<protein>
    <submittedName>
        <fullName evidence="1">Ser/Thr protein phosphatase</fullName>
    </submittedName>
</protein>
<dbReference type="EMBL" id="JBBWRZ010000012">
    <property type="protein sequence ID" value="KAK8224539.1"/>
    <property type="molecule type" value="Genomic_DNA"/>
</dbReference>
<dbReference type="InterPro" id="IPR043519">
    <property type="entry name" value="NT_sf"/>
</dbReference>
<accession>A0ABR1YC65</accession>
<dbReference type="SUPFAM" id="SSF81301">
    <property type="entry name" value="Nucleotidyltransferase"/>
    <property type="match status" value="1"/>
</dbReference>
<comment type="caution">
    <text evidence="1">The sequence shown here is derived from an EMBL/GenBank/DDBJ whole genome shotgun (WGS) entry which is preliminary data.</text>
</comment>
<gene>
    <name evidence="1" type="ORF">HDK90DRAFT_514727</name>
</gene>
<evidence type="ECO:0000313" key="2">
    <source>
        <dbReference type="Proteomes" id="UP001492380"/>
    </source>
</evidence>
<reference evidence="1 2" key="1">
    <citation type="submission" date="2024-04" db="EMBL/GenBank/DDBJ databases">
        <title>Phyllosticta paracitricarpa is synonymous to the EU quarantine fungus P. citricarpa based on phylogenomic analyses.</title>
        <authorList>
            <consortium name="Lawrence Berkeley National Laboratory"/>
            <person name="Van Ingen-Buijs V.A."/>
            <person name="Van Westerhoven A.C."/>
            <person name="Haridas S."/>
            <person name="Skiadas P."/>
            <person name="Martin F."/>
            <person name="Groenewald J.Z."/>
            <person name="Crous P.W."/>
            <person name="Seidl M.F."/>
        </authorList>
    </citation>
    <scope>NUCLEOTIDE SEQUENCE [LARGE SCALE GENOMIC DNA]</scope>
    <source>
        <strain evidence="1 2">CBS 123374</strain>
    </source>
</reference>
<evidence type="ECO:0000313" key="1">
    <source>
        <dbReference type="EMBL" id="KAK8224539.1"/>
    </source>
</evidence>
<organism evidence="1 2">
    <name type="scientific">Phyllosticta capitalensis</name>
    <dbReference type="NCBI Taxonomy" id="121624"/>
    <lineage>
        <taxon>Eukaryota</taxon>
        <taxon>Fungi</taxon>
        <taxon>Dikarya</taxon>
        <taxon>Ascomycota</taxon>
        <taxon>Pezizomycotina</taxon>
        <taxon>Dothideomycetes</taxon>
        <taxon>Dothideomycetes incertae sedis</taxon>
        <taxon>Botryosphaeriales</taxon>
        <taxon>Phyllostictaceae</taxon>
        <taxon>Phyllosticta</taxon>
    </lineage>
</organism>
<proteinExistence type="predicted"/>
<name>A0ABR1YC65_9PEZI</name>
<sequence length="381" mass="42089">MPTLDGSLPQLSAVEQADETRYTFGIVVFSDEYMKLDPLDQAIVPRTEALKAKAFSSQILESVSARDVHLFPMPKLPCYVKSLCERYLSSGDVMARIAVEQLVDGMDPDEDWCERNIGNETSDEAQQLLLSLVQRKQFRIDDFSGKSVTCFIADQKEAMRLRGIPAAVAIYTALEASGIKFGIFGGYAVSVLGGNRESKDVDCIVSASKQEILRVLDGKNGFTAIPQTREDYVAFLWSEHPAVLVEIFCARFPGSIYTLQNIQATTRDVSGAKLGTRPASFLDPFYIFKGKVHAAAMRDKFHDAADVRWLESHFRDHIKARKDKLDLRSVGLAVKRYPELSLVFGRLGVDVSRAQAAANGVDLDKLPTVPPPGDVHRGLLG</sequence>
<keyword evidence="2" id="KW-1185">Reference proteome</keyword>
<dbReference type="Gene3D" id="3.30.460.40">
    <property type="match status" value="1"/>
</dbReference>
<dbReference type="Proteomes" id="UP001492380">
    <property type="component" value="Unassembled WGS sequence"/>
</dbReference>